<organism evidence="1 2">
    <name type="scientific">Clostridium fungisolvens</name>
    <dbReference type="NCBI Taxonomy" id="1604897"/>
    <lineage>
        <taxon>Bacteria</taxon>
        <taxon>Bacillati</taxon>
        <taxon>Bacillota</taxon>
        <taxon>Clostridia</taxon>
        <taxon>Eubacteriales</taxon>
        <taxon>Clostridiaceae</taxon>
        <taxon>Clostridium</taxon>
    </lineage>
</organism>
<reference evidence="1 2" key="1">
    <citation type="submission" date="2020-07" db="EMBL/GenBank/DDBJ databases">
        <title>A new beta-1,3-glucan-decomposing anaerobic bacterium isolated from anoxic soil subjected to biological soil disinfestation.</title>
        <authorList>
            <person name="Ueki A."/>
            <person name="Tonouchi A."/>
        </authorList>
    </citation>
    <scope>NUCLEOTIDE SEQUENCE [LARGE SCALE GENOMIC DNA]</scope>
    <source>
        <strain evidence="1 2">TW1</strain>
    </source>
</reference>
<gene>
    <name evidence="1" type="ORF">bsdtw1_02494</name>
</gene>
<evidence type="ECO:0000313" key="1">
    <source>
        <dbReference type="EMBL" id="GFP76392.1"/>
    </source>
</evidence>
<protein>
    <submittedName>
        <fullName evidence="1">Uncharacterized protein</fullName>
    </submittedName>
</protein>
<comment type="caution">
    <text evidence="1">The sequence shown here is derived from an EMBL/GenBank/DDBJ whole genome shotgun (WGS) entry which is preliminary data.</text>
</comment>
<evidence type="ECO:0000313" key="2">
    <source>
        <dbReference type="Proteomes" id="UP000580568"/>
    </source>
</evidence>
<sequence length="304" mass="35213">MDNKEIILSKIAEILSRKGFFLKSNSEFKSRLKCVGLGEYFDKYADYLIPYYYNNGYAHKFENPNEEYDVFLGLDSIFADLYRESKNGEIISLLKEITKSFNIGYITESLIDDFEELANFYELLGLSISIEYDKVIVTTCMASDEQRVVELFSVENWLKQNHHEVYDSYESAIDAYTQGHVGACIESCRTCLVSIFSKYKGTEDFAKWMRGIYNTSGENTVSSAQDLSQALNTDLRKDDLADFFYENRAGKLTKTKAIYMIYSMMSDYGTHRNESTQENPTMEDALFSLRLTDSILFWVYSKKR</sequence>
<dbReference type="Proteomes" id="UP000580568">
    <property type="component" value="Unassembled WGS sequence"/>
</dbReference>
<proteinExistence type="predicted"/>
<dbReference type="EMBL" id="BLZR01000001">
    <property type="protein sequence ID" value="GFP76392.1"/>
    <property type="molecule type" value="Genomic_DNA"/>
</dbReference>
<name>A0A6V8SIJ1_9CLOT</name>
<dbReference type="AlphaFoldDB" id="A0A6V8SIJ1"/>
<dbReference type="RefSeq" id="WP_183277823.1">
    <property type="nucleotide sequence ID" value="NZ_BLZR01000001.1"/>
</dbReference>
<keyword evidence="2" id="KW-1185">Reference proteome</keyword>
<accession>A0A6V8SIJ1</accession>